<evidence type="ECO:0000313" key="7">
    <source>
        <dbReference type="Proteomes" id="UP001158598"/>
    </source>
</evidence>
<feature type="transmembrane region" description="Helical" evidence="5">
    <location>
        <begin position="21"/>
        <end position="40"/>
    </location>
</feature>
<feature type="transmembrane region" description="Helical" evidence="5">
    <location>
        <begin position="229"/>
        <end position="250"/>
    </location>
</feature>
<feature type="transmembrane region" description="Helical" evidence="5">
    <location>
        <begin position="194"/>
        <end position="217"/>
    </location>
</feature>
<evidence type="ECO:0000256" key="1">
    <source>
        <dbReference type="ARBA" id="ARBA00004141"/>
    </source>
</evidence>
<dbReference type="PANTHER" id="PTHR11785:SF512">
    <property type="entry name" value="SOBREMESA, ISOFORM B"/>
    <property type="match status" value="1"/>
</dbReference>
<feature type="transmembrane region" description="Helical" evidence="5">
    <location>
        <begin position="91"/>
        <end position="116"/>
    </location>
</feature>
<dbReference type="GO" id="GO:0015179">
    <property type="term" value="F:L-amino acid transmembrane transporter activity"/>
    <property type="evidence" value="ECO:0007669"/>
    <property type="project" value="TreeGrafter"/>
</dbReference>
<accession>A0AA35XUZ4</accession>
<organism evidence="6 7">
    <name type="scientific">Methylococcus capsulatus</name>
    <dbReference type="NCBI Taxonomy" id="414"/>
    <lineage>
        <taxon>Bacteria</taxon>
        <taxon>Pseudomonadati</taxon>
        <taxon>Pseudomonadota</taxon>
        <taxon>Gammaproteobacteria</taxon>
        <taxon>Methylococcales</taxon>
        <taxon>Methylococcaceae</taxon>
        <taxon>Methylococcus</taxon>
    </lineage>
</organism>
<evidence type="ECO:0000256" key="3">
    <source>
        <dbReference type="ARBA" id="ARBA00022989"/>
    </source>
</evidence>
<feature type="transmembrane region" description="Helical" evidence="5">
    <location>
        <begin position="350"/>
        <end position="369"/>
    </location>
</feature>
<comment type="subcellular location">
    <subcellularLocation>
        <location evidence="1">Membrane</location>
        <topology evidence="1">Multi-pass membrane protein</topology>
    </subcellularLocation>
</comment>
<evidence type="ECO:0000313" key="6">
    <source>
        <dbReference type="EMBL" id="CAI8808989.1"/>
    </source>
</evidence>
<dbReference type="EMBL" id="OX458332">
    <property type="protein sequence ID" value="CAI8808989.1"/>
    <property type="molecule type" value="Genomic_DNA"/>
</dbReference>
<keyword evidence="3 5" id="KW-1133">Transmembrane helix</keyword>
<name>A0AA35XUZ4_METCP</name>
<dbReference type="GO" id="GO:0016020">
    <property type="term" value="C:membrane"/>
    <property type="evidence" value="ECO:0007669"/>
    <property type="project" value="UniProtKB-SubCell"/>
</dbReference>
<dbReference type="Pfam" id="PF13520">
    <property type="entry name" value="AA_permease_2"/>
    <property type="match status" value="1"/>
</dbReference>
<proteinExistence type="predicted"/>
<protein>
    <submittedName>
        <fullName evidence="6">Amino acid permease family protein</fullName>
    </submittedName>
</protein>
<dbReference type="PANTHER" id="PTHR11785">
    <property type="entry name" value="AMINO ACID TRANSPORTER"/>
    <property type="match status" value="1"/>
</dbReference>
<evidence type="ECO:0000256" key="4">
    <source>
        <dbReference type="ARBA" id="ARBA00023136"/>
    </source>
</evidence>
<sequence length="437" mass="45980">MRHRALRMHEVRRLGLPSASLLVVASMVGSGVFTTGGFLLEALRSPWLVLLAWLAGGAIAACGALSYGALAQRFPESGGEYLFLSRTLHPAAGNVAGWVSVVVGFSAPMAAAAYGFGEYLAPWMPWHAPRLTGTLLLAAFALLHGAHGPAGAWVQNFAVVFKLALMAGFVLLAWPRLALETGAAARGEGGGFGAFFSALIWVSFSYSGWNAAVYLGGEVRDPERNLPRALLLGTGLVTVLYLALNTAFMFSAAPEALAGKADIGRAAALALGGSVWADFMTLLVAFALSLSVSAMMMAGPRVSACMARDGHLPPWLSLHEDGTPRRATFLQCALSLLLLWSAGFKDLLTYTGFTLGLSTAAMVCGLIRLRLKEGDACPVIGWPWAPLIYLLAVLAMTAAALVRQPQAALGGLATLPAVWVLRRIGASWSGNARSETR</sequence>
<reference evidence="6" key="1">
    <citation type="submission" date="2023-03" db="EMBL/GenBank/DDBJ databases">
        <authorList>
            <person name="Pearce D."/>
        </authorList>
    </citation>
    <scope>NUCLEOTIDE SEQUENCE</scope>
    <source>
        <strain evidence="6">Mc</strain>
    </source>
</reference>
<gene>
    <name evidence="6" type="ORF">MCNOR_1715</name>
</gene>
<keyword evidence="2 5" id="KW-0812">Transmembrane</keyword>
<evidence type="ECO:0000256" key="5">
    <source>
        <dbReference type="SAM" id="Phobius"/>
    </source>
</evidence>
<dbReference type="AlphaFoldDB" id="A0AA35XUZ4"/>
<feature type="transmembrane region" description="Helical" evidence="5">
    <location>
        <begin position="46"/>
        <end position="70"/>
    </location>
</feature>
<dbReference type="Proteomes" id="UP001158598">
    <property type="component" value="Chromosome"/>
</dbReference>
<feature type="transmembrane region" description="Helical" evidence="5">
    <location>
        <begin position="381"/>
        <end position="401"/>
    </location>
</feature>
<dbReference type="PIRSF" id="PIRSF006060">
    <property type="entry name" value="AA_transporter"/>
    <property type="match status" value="1"/>
</dbReference>
<feature type="transmembrane region" description="Helical" evidence="5">
    <location>
        <begin position="128"/>
        <end position="146"/>
    </location>
</feature>
<evidence type="ECO:0000256" key="2">
    <source>
        <dbReference type="ARBA" id="ARBA00022692"/>
    </source>
</evidence>
<dbReference type="Gene3D" id="1.20.1740.10">
    <property type="entry name" value="Amino acid/polyamine transporter I"/>
    <property type="match status" value="1"/>
</dbReference>
<keyword evidence="4 5" id="KW-0472">Membrane</keyword>
<feature type="transmembrane region" description="Helical" evidence="5">
    <location>
        <begin position="153"/>
        <end position="174"/>
    </location>
</feature>
<dbReference type="InterPro" id="IPR050598">
    <property type="entry name" value="AminoAcid_Transporter"/>
</dbReference>
<dbReference type="InterPro" id="IPR002293">
    <property type="entry name" value="AA/rel_permease1"/>
</dbReference>